<proteinExistence type="predicted"/>
<organism evidence="2 3">
    <name type="scientific">Didymella rabiei</name>
    <name type="common">Chickpea ascochyta blight fungus</name>
    <name type="synonym">Mycosphaerella rabiei</name>
    <dbReference type="NCBI Taxonomy" id="5454"/>
    <lineage>
        <taxon>Eukaryota</taxon>
        <taxon>Fungi</taxon>
        <taxon>Dikarya</taxon>
        <taxon>Ascomycota</taxon>
        <taxon>Pezizomycotina</taxon>
        <taxon>Dothideomycetes</taxon>
        <taxon>Pleosporomycetidae</taxon>
        <taxon>Pleosporales</taxon>
        <taxon>Pleosporineae</taxon>
        <taxon>Didymellaceae</taxon>
        <taxon>Ascochyta</taxon>
    </lineage>
</organism>
<keyword evidence="3" id="KW-1185">Reference proteome</keyword>
<accession>A0A163FGN8</accession>
<reference evidence="2 3" key="1">
    <citation type="journal article" date="2016" name="Sci. Rep.">
        <title>Draft genome sequencing and secretome analysis of fungal phytopathogen Ascochyta rabiei provides insight into the necrotrophic effector repertoire.</title>
        <authorList>
            <person name="Verma S."/>
            <person name="Gazara R.K."/>
            <person name="Nizam S."/>
            <person name="Parween S."/>
            <person name="Chattopadhyay D."/>
            <person name="Verma P.K."/>
        </authorList>
    </citation>
    <scope>NUCLEOTIDE SEQUENCE [LARGE SCALE GENOMIC DNA]</scope>
    <source>
        <strain evidence="2 3">ArDII</strain>
    </source>
</reference>
<dbReference type="Proteomes" id="UP000076837">
    <property type="component" value="Unassembled WGS sequence"/>
</dbReference>
<dbReference type="AlphaFoldDB" id="A0A163FGN8"/>
<protein>
    <submittedName>
        <fullName evidence="2">Uncharacterized protein</fullName>
    </submittedName>
</protein>
<feature type="compositionally biased region" description="Polar residues" evidence="1">
    <location>
        <begin position="60"/>
        <end position="69"/>
    </location>
</feature>
<name>A0A163FGN8_DIDRA</name>
<feature type="region of interest" description="Disordered" evidence="1">
    <location>
        <begin position="48"/>
        <end position="69"/>
    </location>
</feature>
<comment type="caution">
    <text evidence="2">The sequence shown here is derived from an EMBL/GenBank/DDBJ whole genome shotgun (WGS) entry which is preliminary data.</text>
</comment>
<gene>
    <name evidence="2" type="ORF">ST47_g4510</name>
</gene>
<evidence type="ECO:0000313" key="2">
    <source>
        <dbReference type="EMBL" id="KZM24351.1"/>
    </source>
</evidence>
<dbReference type="EMBL" id="JYNV01000165">
    <property type="protein sequence ID" value="KZM24351.1"/>
    <property type="molecule type" value="Genomic_DNA"/>
</dbReference>
<evidence type="ECO:0000256" key="1">
    <source>
        <dbReference type="SAM" id="MobiDB-lite"/>
    </source>
</evidence>
<dbReference type="OrthoDB" id="10384453at2759"/>
<sequence>MNTATTPPVYGRSEVRSLFLDFTNSQISPVYARCLANAIETQRGFPRATCDLRNPRPKSRSSMSENTDSNVFSQQTIFAAAEHSPRGFRVDGWILYEKKPHEPCNTLPRKGVFEKRASEPKERKYFPNIIRKDKVQQEMLEKRCNQRYAIHVMKTEREEHVRAEKIEKRNARVRASEEMYERNLERTKRIAGKREGMASVQDVKREIEQTRIQQEIDAMASEK</sequence>
<evidence type="ECO:0000313" key="3">
    <source>
        <dbReference type="Proteomes" id="UP000076837"/>
    </source>
</evidence>